<name>A0A8J3FU13_9PSEU</name>
<dbReference type="Proteomes" id="UP000637578">
    <property type="component" value="Unassembled WGS sequence"/>
</dbReference>
<dbReference type="InterPro" id="IPR029063">
    <property type="entry name" value="SAM-dependent_MTases_sf"/>
</dbReference>
<dbReference type="CDD" id="cd02440">
    <property type="entry name" value="AdoMet_MTases"/>
    <property type="match status" value="1"/>
</dbReference>
<accession>A0A8J3FU13</accession>
<dbReference type="GO" id="GO:0032259">
    <property type="term" value="P:methylation"/>
    <property type="evidence" value="ECO:0007669"/>
    <property type="project" value="UniProtKB-KW"/>
</dbReference>
<dbReference type="AlphaFoldDB" id="A0A8J3FU13"/>
<dbReference type="Pfam" id="PF08241">
    <property type="entry name" value="Methyltransf_11"/>
    <property type="match status" value="1"/>
</dbReference>
<protein>
    <submittedName>
        <fullName evidence="2">Ubiquinone/menaquinone biosynthesis methyltransferase</fullName>
    </submittedName>
</protein>
<organism evidence="2 3">
    <name type="scientific">Longimycelium tulufanense</name>
    <dbReference type="NCBI Taxonomy" id="907463"/>
    <lineage>
        <taxon>Bacteria</taxon>
        <taxon>Bacillati</taxon>
        <taxon>Actinomycetota</taxon>
        <taxon>Actinomycetes</taxon>
        <taxon>Pseudonocardiales</taxon>
        <taxon>Pseudonocardiaceae</taxon>
        <taxon>Longimycelium</taxon>
    </lineage>
</organism>
<proteinExistence type="predicted"/>
<dbReference type="RefSeq" id="WP_189056718.1">
    <property type="nucleotide sequence ID" value="NZ_BMMK01000008.1"/>
</dbReference>
<comment type="caution">
    <text evidence="2">The sequence shown here is derived from an EMBL/GenBank/DDBJ whole genome shotgun (WGS) entry which is preliminary data.</text>
</comment>
<keyword evidence="2" id="KW-0489">Methyltransferase</keyword>
<reference evidence="2" key="1">
    <citation type="journal article" date="2014" name="Int. J. Syst. Evol. Microbiol.">
        <title>Complete genome sequence of Corynebacterium casei LMG S-19264T (=DSM 44701T), isolated from a smear-ripened cheese.</title>
        <authorList>
            <consortium name="US DOE Joint Genome Institute (JGI-PGF)"/>
            <person name="Walter F."/>
            <person name="Albersmeier A."/>
            <person name="Kalinowski J."/>
            <person name="Ruckert C."/>
        </authorList>
    </citation>
    <scope>NUCLEOTIDE SEQUENCE</scope>
    <source>
        <strain evidence="2">CGMCC 4.5737</strain>
    </source>
</reference>
<keyword evidence="3" id="KW-1185">Reference proteome</keyword>
<evidence type="ECO:0000259" key="1">
    <source>
        <dbReference type="Pfam" id="PF08241"/>
    </source>
</evidence>
<dbReference type="PANTHER" id="PTHR45036:SF1">
    <property type="entry name" value="METHYLTRANSFERASE LIKE 7A"/>
    <property type="match status" value="1"/>
</dbReference>
<dbReference type="GO" id="GO:0008757">
    <property type="term" value="F:S-adenosylmethionine-dependent methyltransferase activity"/>
    <property type="evidence" value="ECO:0007669"/>
    <property type="project" value="InterPro"/>
</dbReference>
<dbReference type="EMBL" id="BMMK01000008">
    <property type="protein sequence ID" value="GGM51273.1"/>
    <property type="molecule type" value="Genomic_DNA"/>
</dbReference>
<sequence length="214" mass="24032">MASQDSRGERWHRGWDRQARTYDRQMRWMDRVFLRGSRPWACSRATGDVLEVAVGTGLNLAEYPEHVRLTGIDLSEAMLEIARGRATELGREVSLLQGNAHELPFAEATFDTVVCTLGLCTIPDPDRAVGEMRRVLRPGGRLILVDHIASSVWALRVVQRLMELVTVPLVGEHFLRRPLHQVHATGLAVEHSQRFTLGIVERVVARKPAGNSSR</sequence>
<evidence type="ECO:0000313" key="3">
    <source>
        <dbReference type="Proteomes" id="UP000637578"/>
    </source>
</evidence>
<feature type="domain" description="Methyltransferase type 11" evidence="1">
    <location>
        <begin position="50"/>
        <end position="144"/>
    </location>
</feature>
<dbReference type="InterPro" id="IPR052356">
    <property type="entry name" value="Thiol_S-MT"/>
</dbReference>
<dbReference type="PANTHER" id="PTHR45036">
    <property type="entry name" value="METHYLTRANSFERASE LIKE 7B"/>
    <property type="match status" value="1"/>
</dbReference>
<evidence type="ECO:0000313" key="2">
    <source>
        <dbReference type="EMBL" id="GGM51273.1"/>
    </source>
</evidence>
<dbReference type="InterPro" id="IPR013216">
    <property type="entry name" value="Methyltransf_11"/>
</dbReference>
<gene>
    <name evidence="2" type="primary">ubiE</name>
    <name evidence="2" type="ORF">GCM10012275_22770</name>
</gene>
<keyword evidence="2" id="KW-0830">Ubiquinone</keyword>
<dbReference type="Gene3D" id="3.40.50.150">
    <property type="entry name" value="Vaccinia Virus protein VP39"/>
    <property type="match status" value="1"/>
</dbReference>
<dbReference type="SUPFAM" id="SSF53335">
    <property type="entry name" value="S-adenosyl-L-methionine-dependent methyltransferases"/>
    <property type="match status" value="1"/>
</dbReference>
<reference evidence="2" key="2">
    <citation type="submission" date="2020-09" db="EMBL/GenBank/DDBJ databases">
        <authorList>
            <person name="Sun Q."/>
            <person name="Zhou Y."/>
        </authorList>
    </citation>
    <scope>NUCLEOTIDE SEQUENCE</scope>
    <source>
        <strain evidence="2">CGMCC 4.5737</strain>
    </source>
</reference>
<keyword evidence="2" id="KW-0808">Transferase</keyword>